<comment type="cofactor">
    <cofactor evidence="1">
        <name>Zn(2+)</name>
        <dbReference type="ChEBI" id="CHEBI:29105"/>
    </cofactor>
</comment>
<dbReference type="OrthoDB" id="435881at2759"/>
<dbReference type="GeneID" id="38127428"/>
<keyword evidence="6" id="KW-0862">Zinc</keyword>
<dbReference type="Gene3D" id="3.60.15.10">
    <property type="entry name" value="Ribonuclease Z/Hydroxyacylglutathione hydrolase-like"/>
    <property type="match status" value="1"/>
</dbReference>
<dbReference type="VEuPathDB" id="FungiDB:CDV56_105454"/>
<dbReference type="CDD" id="cd00067">
    <property type="entry name" value="GAL4"/>
    <property type="match status" value="1"/>
</dbReference>
<dbReference type="PANTHER" id="PTHR31001:SF50">
    <property type="entry name" value="ZN(II)2CYS6 TRANSCRIPTION FACTOR (EUROFUNG)"/>
    <property type="match status" value="1"/>
</dbReference>
<dbReference type="RefSeq" id="XP_026611581.1">
    <property type="nucleotide sequence ID" value="XM_026759073.1"/>
</dbReference>
<evidence type="ECO:0000256" key="2">
    <source>
        <dbReference type="ARBA" id="ARBA00004123"/>
    </source>
</evidence>
<organism evidence="13 14">
    <name type="scientific">Aspergillus thermomutatus</name>
    <name type="common">Neosartorya pseudofischeri</name>
    <dbReference type="NCBI Taxonomy" id="41047"/>
    <lineage>
        <taxon>Eukaryota</taxon>
        <taxon>Fungi</taxon>
        <taxon>Dikarya</taxon>
        <taxon>Ascomycota</taxon>
        <taxon>Pezizomycotina</taxon>
        <taxon>Eurotiomycetes</taxon>
        <taxon>Eurotiomycetidae</taxon>
        <taxon>Eurotiales</taxon>
        <taxon>Aspergillaceae</taxon>
        <taxon>Aspergillus</taxon>
        <taxon>Aspergillus subgen. Fumigati</taxon>
    </lineage>
</organism>
<dbReference type="SMART" id="SM00066">
    <property type="entry name" value="GAL4"/>
    <property type="match status" value="1"/>
</dbReference>
<dbReference type="InterPro" id="IPR050613">
    <property type="entry name" value="Sec_Metabolite_Reg"/>
</dbReference>
<keyword evidence="8" id="KW-0238">DNA-binding</keyword>
<evidence type="ECO:0000256" key="9">
    <source>
        <dbReference type="ARBA" id="ARBA00023163"/>
    </source>
</evidence>
<keyword evidence="4" id="KW-0479">Metal-binding</keyword>
<dbReference type="FunFam" id="3.60.15.10:FF:000041">
    <property type="entry name" value="Metallo-beta-lactamase domain protein"/>
    <property type="match status" value="1"/>
</dbReference>
<feature type="region of interest" description="Disordered" evidence="11">
    <location>
        <begin position="54"/>
        <end position="91"/>
    </location>
</feature>
<dbReference type="GO" id="GO:0016787">
    <property type="term" value="F:hydrolase activity"/>
    <property type="evidence" value="ECO:0007669"/>
    <property type="project" value="UniProtKB-KW"/>
</dbReference>
<feature type="domain" description="Zn(2)-C6 fungal-type" evidence="12">
    <location>
        <begin position="16"/>
        <end position="44"/>
    </location>
</feature>
<dbReference type="PROSITE" id="PS50048">
    <property type="entry name" value="ZN2_CY6_FUNGAL_2"/>
    <property type="match status" value="1"/>
</dbReference>
<dbReference type="Pfam" id="PF00753">
    <property type="entry name" value="Lactamase_B"/>
    <property type="match status" value="1"/>
</dbReference>
<evidence type="ECO:0000256" key="7">
    <source>
        <dbReference type="ARBA" id="ARBA00023015"/>
    </source>
</evidence>
<dbReference type="Pfam" id="PF04082">
    <property type="entry name" value="Fungal_trans"/>
    <property type="match status" value="1"/>
</dbReference>
<feature type="compositionally biased region" description="Polar residues" evidence="11">
    <location>
        <begin position="130"/>
        <end position="147"/>
    </location>
</feature>
<dbReference type="SUPFAM" id="SSF57701">
    <property type="entry name" value="Zn2/Cys6 DNA-binding domain"/>
    <property type="match status" value="1"/>
</dbReference>
<protein>
    <recommendedName>
        <fullName evidence="12">Zn(2)-C6 fungal-type domain-containing protein</fullName>
    </recommendedName>
</protein>
<evidence type="ECO:0000256" key="6">
    <source>
        <dbReference type="ARBA" id="ARBA00022833"/>
    </source>
</evidence>
<keyword evidence="10" id="KW-0539">Nucleus</keyword>
<dbReference type="InterPro" id="IPR007219">
    <property type="entry name" value="XnlR_reg_dom"/>
</dbReference>
<dbReference type="PANTHER" id="PTHR31001">
    <property type="entry name" value="UNCHARACTERIZED TRANSCRIPTIONAL REGULATORY PROTEIN"/>
    <property type="match status" value="1"/>
</dbReference>
<evidence type="ECO:0000256" key="8">
    <source>
        <dbReference type="ARBA" id="ARBA00023125"/>
    </source>
</evidence>
<name>A0A397G8U8_ASPTH</name>
<dbReference type="PROSITE" id="PS00463">
    <property type="entry name" value="ZN2_CY6_FUNGAL_1"/>
    <property type="match status" value="1"/>
</dbReference>
<keyword evidence="9" id="KW-0804">Transcription</keyword>
<evidence type="ECO:0000256" key="1">
    <source>
        <dbReference type="ARBA" id="ARBA00001947"/>
    </source>
</evidence>
<feature type="non-terminal residue" evidence="13">
    <location>
        <position position="1008"/>
    </location>
</feature>
<evidence type="ECO:0000259" key="12">
    <source>
        <dbReference type="PROSITE" id="PS50048"/>
    </source>
</evidence>
<dbReference type="GO" id="GO:0044550">
    <property type="term" value="P:secondary metabolite biosynthetic process"/>
    <property type="evidence" value="ECO:0007669"/>
    <property type="project" value="UniProtKB-ARBA"/>
</dbReference>
<dbReference type="EMBL" id="NKHU02000222">
    <property type="protein sequence ID" value="RHZ47435.1"/>
    <property type="molecule type" value="Genomic_DNA"/>
</dbReference>
<dbReference type="InterPro" id="IPR036864">
    <property type="entry name" value="Zn2-C6_fun-type_DNA-bd_sf"/>
</dbReference>
<evidence type="ECO:0000313" key="13">
    <source>
        <dbReference type="EMBL" id="RHZ47435.1"/>
    </source>
</evidence>
<keyword evidence="5" id="KW-0378">Hydrolase</keyword>
<dbReference type="SMART" id="SM00906">
    <property type="entry name" value="Fungal_trans"/>
    <property type="match status" value="1"/>
</dbReference>
<dbReference type="CDD" id="cd12148">
    <property type="entry name" value="fungal_TF_MHR"/>
    <property type="match status" value="1"/>
</dbReference>
<accession>A0A397G8U8</accession>
<keyword evidence="14" id="KW-1185">Reference proteome</keyword>
<feature type="region of interest" description="Disordered" evidence="11">
    <location>
        <begin position="130"/>
        <end position="157"/>
    </location>
</feature>
<dbReference type="SMART" id="SM00849">
    <property type="entry name" value="Lactamase_B"/>
    <property type="match status" value="1"/>
</dbReference>
<gene>
    <name evidence="13" type="ORF">CDV56_105454</name>
</gene>
<dbReference type="GO" id="GO:0003677">
    <property type="term" value="F:DNA binding"/>
    <property type="evidence" value="ECO:0007669"/>
    <property type="project" value="UniProtKB-KW"/>
</dbReference>
<evidence type="ECO:0000256" key="3">
    <source>
        <dbReference type="ARBA" id="ARBA00007749"/>
    </source>
</evidence>
<dbReference type="GO" id="GO:0000981">
    <property type="term" value="F:DNA-binding transcription factor activity, RNA polymerase II-specific"/>
    <property type="evidence" value="ECO:0007669"/>
    <property type="project" value="InterPro"/>
</dbReference>
<feature type="region of interest" description="Disordered" evidence="11">
    <location>
        <begin position="187"/>
        <end position="206"/>
    </location>
</feature>
<dbReference type="InterPro" id="IPR001138">
    <property type="entry name" value="Zn2Cys6_DnaBD"/>
</dbReference>
<dbReference type="STRING" id="41047.A0A397G8U8"/>
<dbReference type="GO" id="GO:0005634">
    <property type="term" value="C:nucleus"/>
    <property type="evidence" value="ECO:0007669"/>
    <property type="project" value="UniProtKB-SubCell"/>
</dbReference>
<dbReference type="InterPro" id="IPR047921">
    <property type="entry name" value="LACTB2-like_MBL-fold"/>
</dbReference>
<comment type="caution">
    <text evidence="13">The sequence shown here is derived from an EMBL/GenBank/DDBJ whole genome shotgun (WGS) entry which is preliminary data.</text>
</comment>
<dbReference type="Proteomes" id="UP000215305">
    <property type="component" value="Unassembled WGS sequence"/>
</dbReference>
<comment type="similarity">
    <text evidence="3">Belongs to the metallo-beta-lactamase superfamily.</text>
</comment>
<dbReference type="InterPro" id="IPR036866">
    <property type="entry name" value="RibonucZ/Hydroxyglut_hydro"/>
</dbReference>
<evidence type="ECO:0000256" key="4">
    <source>
        <dbReference type="ARBA" id="ARBA00022723"/>
    </source>
</evidence>
<evidence type="ECO:0000256" key="5">
    <source>
        <dbReference type="ARBA" id="ARBA00022801"/>
    </source>
</evidence>
<dbReference type="GO" id="GO:0006351">
    <property type="term" value="P:DNA-templated transcription"/>
    <property type="evidence" value="ECO:0007669"/>
    <property type="project" value="InterPro"/>
</dbReference>
<dbReference type="Gene3D" id="4.10.240.10">
    <property type="entry name" value="Zn(2)-C6 fungal-type DNA-binding domain"/>
    <property type="match status" value="1"/>
</dbReference>
<dbReference type="SUPFAM" id="SSF56281">
    <property type="entry name" value="Metallo-hydrolase/oxidoreductase"/>
    <property type="match status" value="1"/>
</dbReference>
<evidence type="ECO:0000313" key="14">
    <source>
        <dbReference type="Proteomes" id="UP000215305"/>
    </source>
</evidence>
<feature type="region of interest" description="Disordered" evidence="11">
    <location>
        <begin position="659"/>
        <end position="680"/>
    </location>
</feature>
<evidence type="ECO:0000256" key="11">
    <source>
        <dbReference type="SAM" id="MobiDB-lite"/>
    </source>
</evidence>
<comment type="subcellular location">
    <subcellularLocation>
        <location evidence="2">Nucleus</location>
    </subcellularLocation>
</comment>
<reference evidence="13" key="1">
    <citation type="submission" date="2018-08" db="EMBL/GenBank/DDBJ databases">
        <title>Draft genome sequence of azole-resistant Aspergillus thermomutatus (Neosartorya pseudofischeri) strain HMR AF 39, isolated from a human nasal aspirate.</title>
        <authorList>
            <person name="Parent-Michaud M."/>
            <person name="Dufresne P.J."/>
            <person name="Fournier E."/>
            <person name="Martineau C."/>
            <person name="Moreira S."/>
            <person name="Perkins V."/>
            <person name="De Repentigny L."/>
            <person name="Dufresne S.F."/>
        </authorList>
    </citation>
    <scope>NUCLEOTIDE SEQUENCE [LARGE SCALE GENOMIC DNA]</scope>
    <source>
        <strain evidence="13">HMR AF 39</strain>
    </source>
</reference>
<proteinExistence type="inferred from homology"/>
<sequence>MEKRNQRKRPQTPHLSCELCRERKIKCDKVDPCTNCVSAGVVCVPVHRPRLPRGVHARRARRMSPAPAPAPAPTPAAGPVSPKEPQMYASSSAVAAVDEDLRKRIHRLEALVNSMRSATTSPCLASLSQSGINNSHPAPTGSLSCSPSAPGVQKQAPLTPGSDCFWTNLTGEGVDQIQELDWKIGSTSEHTKADSHSPPTPNASKMDGGGLRVLGLSGNNPALAWTPLLEDKEMTRQLCQVYLQQVDPIIKILHRPSVEKWIMQGERYLGFPERHVAVDALGSAICYAAAASLTDDQCPAHFQSSKSSGIVADCRRACEAALERSGLLASPSITVLQAFVLYLIARRSEDRSQAAWTLTAVAVRLAKALGLHMEPDETFFSQQMRRRLWLTISLMDLQASFSQASEPLINTEEAISTFVLPRHINDSDFDPTTAHDIPDREGLCDTTFALVTYHIQLAGRALNFSAAASAQGKASQQQHAQHFERNALRLLHFCDPESSPYAWFTWHGTQCLVSGARLSALRPLQRLQPCSGSSQPSPSPPPCLQEHNAELLRLAVNVLEKAHLMHTDLRGEGFRWYVTIPWHALAVAITECSLCPDVTQTRCAWPTIEACYQLLRREGMAGQEEAIQRPLEKLIRRARETASPLLQLASPSPTFGFSSSAVTSAAPTPQSRSSTAPSDSLSDLSWPTAFSHSHSQSHLGLDLAPACPVQPLTKLDLDPMLLPFDMEGQPLLAGQMPRVDVEPSLRTWEQLMSEIDQAESAGSNIVLYTLPTHAMALRMPFNQAFWEEYLSGQDATLPSLPDTSTLSSRVIRILGGNPGAMHLQGTNTYLVGTGQSRILIDTGQGLPIWLTRVTELLHSHDLSISHILLTHWHGDHTGGVPGLVSYNPALAEHVYKNLPDADQKPIADGQIFAVQGATVRAIFTPGHSVDHMCFLLEEENALFTGDNVLGHGYSVAPDLGRYMESLERMAGLGCGLGYPAHGAVIDDLPGKLEEYIRHKETRVRGALS</sequence>
<evidence type="ECO:0000256" key="10">
    <source>
        <dbReference type="ARBA" id="ARBA00023242"/>
    </source>
</evidence>
<feature type="compositionally biased region" description="Pro residues" evidence="11">
    <location>
        <begin position="66"/>
        <end position="76"/>
    </location>
</feature>
<dbReference type="Pfam" id="PF00172">
    <property type="entry name" value="Zn_clus"/>
    <property type="match status" value="1"/>
</dbReference>
<dbReference type="InterPro" id="IPR001279">
    <property type="entry name" value="Metallo-B-lactamas"/>
</dbReference>
<feature type="compositionally biased region" description="Low complexity" evidence="11">
    <location>
        <begin position="659"/>
        <end position="671"/>
    </location>
</feature>
<dbReference type="CDD" id="cd07722">
    <property type="entry name" value="LACTB2-like_MBL-fold"/>
    <property type="match status" value="1"/>
</dbReference>
<keyword evidence="7" id="KW-0805">Transcription regulation</keyword>
<dbReference type="AlphaFoldDB" id="A0A397G8U8"/>
<dbReference type="GO" id="GO:0008270">
    <property type="term" value="F:zinc ion binding"/>
    <property type="evidence" value="ECO:0007669"/>
    <property type="project" value="InterPro"/>
</dbReference>